<evidence type="ECO:0000313" key="3">
    <source>
        <dbReference type="Proteomes" id="UP000002762"/>
    </source>
</evidence>
<dbReference type="GO" id="GO:0004523">
    <property type="term" value="F:RNA-DNA hybrid ribonuclease activity"/>
    <property type="evidence" value="ECO:0007669"/>
    <property type="project" value="InterPro"/>
</dbReference>
<dbReference type="EMBL" id="JH725206">
    <property type="protein sequence ID" value="EJP61524.1"/>
    <property type="molecule type" value="Genomic_DNA"/>
</dbReference>
<gene>
    <name evidence="2" type="ORF">BBA_09548</name>
</gene>
<dbReference type="InParanoid" id="J4KL37"/>
<dbReference type="Proteomes" id="UP000002762">
    <property type="component" value="Unassembled WGS sequence"/>
</dbReference>
<feature type="domain" description="RNase H type-1" evidence="1">
    <location>
        <begin position="27"/>
        <end position="102"/>
    </location>
</feature>
<keyword evidence="2" id="KW-0695">RNA-directed DNA polymerase</keyword>
<dbReference type="SUPFAM" id="SSF53098">
    <property type="entry name" value="Ribonuclease H-like"/>
    <property type="match status" value="1"/>
</dbReference>
<accession>J4KL37</accession>
<dbReference type="GeneID" id="19892560"/>
<dbReference type="HOGENOM" id="CLU_2145403_0_0_1"/>
<dbReference type="InterPro" id="IPR012337">
    <property type="entry name" value="RNaseH-like_sf"/>
</dbReference>
<dbReference type="InterPro" id="IPR036397">
    <property type="entry name" value="RNaseH_sf"/>
</dbReference>
<keyword evidence="3" id="KW-1185">Reference proteome</keyword>
<reference evidence="2 3" key="1">
    <citation type="journal article" date="2012" name="Sci. Rep.">
        <title>Genomic perspectives on the evolution of fungal entomopathogenicity in Beauveria bassiana.</title>
        <authorList>
            <person name="Xiao G."/>
            <person name="Ying S.H."/>
            <person name="Zheng P."/>
            <person name="Wang Z.L."/>
            <person name="Zhang S."/>
            <person name="Xie X.Q."/>
            <person name="Shang Y."/>
            <person name="St Leger R.J."/>
            <person name="Zhao G.P."/>
            <person name="Wang C."/>
            <person name="Feng M.G."/>
        </authorList>
    </citation>
    <scope>NUCLEOTIDE SEQUENCE [LARGE SCALE GENOMIC DNA]</scope>
    <source>
        <strain evidence="2 3">ARSEF 2860</strain>
    </source>
</reference>
<dbReference type="Pfam" id="PF13456">
    <property type="entry name" value="RVT_3"/>
    <property type="match status" value="1"/>
</dbReference>
<dbReference type="GO" id="GO:0003964">
    <property type="term" value="F:RNA-directed DNA polymerase activity"/>
    <property type="evidence" value="ECO:0007669"/>
    <property type="project" value="UniProtKB-KW"/>
</dbReference>
<keyword evidence="2" id="KW-0548">Nucleotidyltransferase</keyword>
<name>J4KL37_BEAB2</name>
<dbReference type="GO" id="GO:0003676">
    <property type="term" value="F:nucleic acid binding"/>
    <property type="evidence" value="ECO:0007669"/>
    <property type="project" value="InterPro"/>
</dbReference>
<dbReference type="InterPro" id="IPR002156">
    <property type="entry name" value="RNaseH_domain"/>
</dbReference>
<evidence type="ECO:0000313" key="2">
    <source>
        <dbReference type="EMBL" id="EJP61524.1"/>
    </source>
</evidence>
<sequence>MLCRPRLVTEFEQWLDCRPAGYIVFSDGSKTDSDTAGYGFAVFYHGQLLDWGSGQLGRREVFDAEVHGALAGLKAAMQQNSRLEPITVCMDNTFVVDWICPKHASFMIPFLI</sequence>
<dbReference type="RefSeq" id="XP_008602867.1">
    <property type="nucleotide sequence ID" value="XM_008604645.1"/>
</dbReference>
<dbReference type="Gene3D" id="3.30.420.10">
    <property type="entry name" value="Ribonuclease H-like superfamily/Ribonuclease H"/>
    <property type="match status" value="1"/>
</dbReference>
<protein>
    <submittedName>
        <fullName evidence="2">Reverse transcriptase, RNaseH</fullName>
    </submittedName>
</protein>
<dbReference type="STRING" id="655819.J4KL37"/>
<organism evidence="2 3">
    <name type="scientific">Beauveria bassiana (strain ARSEF 2860)</name>
    <name type="common">White muscardine disease fungus</name>
    <name type="synonym">Tritirachium shiotae</name>
    <dbReference type="NCBI Taxonomy" id="655819"/>
    <lineage>
        <taxon>Eukaryota</taxon>
        <taxon>Fungi</taxon>
        <taxon>Dikarya</taxon>
        <taxon>Ascomycota</taxon>
        <taxon>Pezizomycotina</taxon>
        <taxon>Sordariomycetes</taxon>
        <taxon>Hypocreomycetidae</taxon>
        <taxon>Hypocreales</taxon>
        <taxon>Cordycipitaceae</taxon>
        <taxon>Beauveria</taxon>
    </lineage>
</organism>
<dbReference type="AlphaFoldDB" id="J4KL37"/>
<proteinExistence type="predicted"/>
<keyword evidence="2" id="KW-0808">Transferase</keyword>
<evidence type="ECO:0000259" key="1">
    <source>
        <dbReference type="Pfam" id="PF13456"/>
    </source>
</evidence>